<feature type="transmembrane region" description="Helical" evidence="5">
    <location>
        <begin position="32"/>
        <end position="65"/>
    </location>
</feature>
<dbReference type="InterPro" id="IPR051533">
    <property type="entry name" value="WaaL-like"/>
</dbReference>
<evidence type="ECO:0000313" key="7">
    <source>
        <dbReference type="EMBL" id="MFC7365204.1"/>
    </source>
</evidence>
<feature type="domain" description="O-antigen ligase-related" evidence="6">
    <location>
        <begin position="225"/>
        <end position="358"/>
    </location>
</feature>
<evidence type="ECO:0000256" key="3">
    <source>
        <dbReference type="ARBA" id="ARBA00022989"/>
    </source>
</evidence>
<evidence type="ECO:0000256" key="5">
    <source>
        <dbReference type="SAM" id="Phobius"/>
    </source>
</evidence>
<reference evidence="8" key="1">
    <citation type="journal article" date="2019" name="Int. J. Syst. Evol. Microbiol.">
        <title>The Global Catalogue of Microorganisms (GCM) 10K type strain sequencing project: providing services to taxonomists for standard genome sequencing and annotation.</title>
        <authorList>
            <consortium name="The Broad Institute Genomics Platform"/>
            <consortium name="The Broad Institute Genome Sequencing Center for Infectious Disease"/>
            <person name="Wu L."/>
            <person name="Ma J."/>
        </authorList>
    </citation>
    <scope>NUCLEOTIDE SEQUENCE [LARGE SCALE GENOMIC DNA]</scope>
    <source>
        <strain evidence="8">JCM 4738</strain>
    </source>
</reference>
<keyword evidence="7" id="KW-0436">Ligase</keyword>
<feature type="transmembrane region" description="Helical" evidence="5">
    <location>
        <begin position="191"/>
        <end position="209"/>
    </location>
</feature>
<dbReference type="Pfam" id="PF04932">
    <property type="entry name" value="Wzy_C"/>
    <property type="match status" value="1"/>
</dbReference>
<accession>A0ABW2ND49</accession>
<gene>
    <name evidence="7" type="ORF">ACFQQH_08760</name>
</gene>
<evidence type="ECO:0000256" key="2">
    <source>
        <dbReference type="ARBA" id="ARBA00022692"/>
    </source>
</evidence>
<dbReference type="GO" id="GO:0016874">
    <property type="term" value="F:ligase activity"/>
    <property type="evidence" value="ECO:0007669"/>
    <property type="project" value="UniProtKB-KW"/>
</dbReference>
<protein>
    <submittedName>
        <fullName evidence="7">O-antigen ligase family protein</fullName>
    </submittedName>
</protein>
<feature type="transmembrane region" description="Helical" evidence="5">
    <location>
        <begin position="403"/>
        <end position="422"/>
    </location>
</feature>
<keyword evidence="4 5" id="KW-0472">Membrane</keyword>
<feature type="transmembrane region" description="Helical" evidence="5">
    <location>
        <begin position="351"/>
        <end position="372"/>
    </location>
</feature>
<comment type="caution">
    <text evidence="7">The sequence shown here is derived from an EMBL/GenBank/DDBJ whole genome shotgun (WGS) entry which is preliminary data.</text>
</comment>
<feature type="transmembrane region" description="Helical" evidence="5">
    <location>
        <begin position="216"/>
        <end position="234"/>
    </location>
</feature>
<proteinExistence type="predicted"/>
<sequence>MSNTPNPGESPEQLTDEIHQAPKRKLAIDPFIMLLFALIMLQTFGVFSSSFLINVVTIGGLLFLLKPMAVDAPFRPFAARAEIPLILLFAWSYISTLIAEDPVFSLQYYLKILFPTVALLLGTLYVRRPKLLLNIVMAILAAVGTAHALYTLIGWAFGDRAVEAGRWLAVEIGTFVMDQRHMGPRLTGLTHNPNTLGIWVFFALLALLYMKRERIIKFWLFVPGVIVNASVLLLTESRGSMVALAASVVFYLVVTTGVPQRPKLSKNRLLISIIPLGALLLIGWSAAERVSARIGSGLNGRESAWSFILQLSQEHPVIGTGFGMSGTVLREGGIGIGPHSFYLKLLADTGFVGLHLFFLFLGMLAVLVVWRLRIGEEPATVLFVAAFLVALLTHQIVEDQLFRVHPIHYLFVFLTALLIRGFNIAKSTNQKEAATR</sequence>
<feature type="transmembrane region" description="Helical" evidence="5">
    <location>
        <begin position="240"/>
        <end position="257"/>
    </location>
</feature>
<evidence type="ECO:0000259" key="6">
    <source>
        <dbReference type="Pfam" id="PF04932"/>
    </source>
</evidence>
<dbReference type="InterPro" id="IPR007016">
    <property type="entry name" value="O-antigen_ligase-rel_domated"/>
</dbReference>
<organism evidence="7 8">
    <name type="scientific">Bhargavaea changchunensis</name>
    <dbReference type="NCBI Taxonomy" id="2134037"/>
    <lineage>
        <taxon>Bacteria</taxon>
        <taxon>Bacillati</taxon>
        <taxon>Bacillota</taxon>
        <taxon>Bacilli</taxon>
        <taxon>Bacillales</taxon>
        <taxon>Caryophanaceae</taxon>
        <taxon>Bhargavaea</taxon>
    </lineage>
</organism>
<keyword evidence="3 5" id="KW-1133">Transmembrane helix</keyword>
<dbReference type="PANTHER" id="PTHR37422">
    <property type="entry name" value="TEICHURONIC ACID BIOSYNTHESIS PROTEIN TUAE"/>
    <property type="match status" value="1"/>
</dbReference>
<keyword evidence="2 5" id="KW-0812">Transmembrane</keyword>
<evidence type="ECO:0000313" key="8">
    <source>
        <dbReference type="Proteomes" id="UP001596483"/>
    </source>
</evidence>
<feature type="transmembrane region" description="Helical" evidence="5">
    <location>
        <begin position="133"/>
        <end position="157"/>
    </location>
</feature>
<dbReference type="EMBL" id="JBHTCT010000025">
    <property type="protein sequence ID" value="MFC7365204.1"/>
    <property type="molecule type" value="Genomic_DNA"/>
</dbReference>
<feature type="transmembrane region" description="Helical" evidence="5">
    <location>
        <begin position="379"/>
        <end position="397"/>
    </location>
</feature>
<dbReference type="PANTHER" id="PTHR37422:SF13">
    <property type="entry name" value="LIPOPOLYSACCHARIDE BIOSYNTHESIS PROTEIN PA4999-RELATED"/>
    <property type="match status" value="1"/>
</dbReference>
<evidence type="ECO:0000256" key="1">
    <source>
        <dbReference type="ARBA" id="ARBA00004141"/>
    </source>
</evidence>
<feature type="transmembrane region" description="Helical" evidence="5">
    <location>
        <begin position="269"/>
        <end position="287"/>
    </location>
</feature>
<name>A0ABW2ND49_9BACL</name>
<keyword evidence="8" id="KW-1185">Reference proteome</keyword>
<dbReference type="Proteomes" id="UP001596483">
    <property type="component" value="Unassembled WGS sequence"/>
</dbReference>
<comment type="subcellular location">
    <subcellularLocation>
        <location evidence="1">Membrane</location>
        <topology evidence="1">Multi-pass membrane protein</topology>
    </subcellularLocation>
</comment>
<evidence type="ECO:0000256" key="4">
    <source>
        <dbReference type="ARBA" id="ARBA00023136"/>
    </source>
</evidence>
<dbReference type="RefSeq" id="WP_157294977.1">
    <property type="nucleotide sequence ID" value="NZ_JBHTCT010000025.1"/>
</dbReference>
<feature type="transmembrane region" description="Helical" evidence="5">
    <location>
        <begin position="106"/>
        <end position="126"/>
    </location>
</feature>
<feature type="transmembrane region" description="Helical" evidence="5">
    <location>
        <begin position="77"/>
        <end position="94"/>
    </location>
</feature>